<proteinExistence type="predicted"/>
<reference evidence="1 2" key="1">
    <citation type="journal article" date="2018" name="New Phytol.">
        <title>Phylogenomics of Endogonaceae and evolution of mycorrhizas within Mucoromycota.</title>
        <authorList>
            <person name="Chang Y."/>
            <person name="Desiro A."/>
            <person name="Na H."/>
            <person name="Sandor L."/>
            <person name="Lipzen A."/>
            <person name="Clum A."/>
            <person name="Barry K."/>
            <person name="Grigoriev I.V."/>
            <person name="Martin F.M."/>
            <person name="Stajich J.E."/>
            <person name="Smith M.E."/>
            <person name="Bonito G."/>
            <person name="Spatafora J.W."/>
        </authorList>
    </citation>
    <scope>NUCLEOTIDE SEQUENCE [LARGE SCALE GENOMIC DNA]</scope>
    <source>
        <strain evidence="1 2">AD002</strain>
    </source>
</reference>
<name>A0A433Q6G0_9FUNG</name>
<feature type="non-terminal residue" evidence="1">
    <location>
        <position position="71"/>
    </location>
</feature>
<dbReference type="EMBL" id="RBNJ01013267">
    <property type="protein sequence ID" value="RUS25341.1"/>
    <property type="molecule type" value="Genomic_DNA"/>
</dbReference>
<keyword evidence="2" id="KW-1185">Reference proteome</keyword>
<dbReference type="AlphaFoldDB" id="A0A433Q6G0"/>
<dbReference type="Proteomes" id="UP000274822">
    <property type="component" value="Unassembled WGS sequence"/>
</dbReference>
<organism evidence="1 2">
    <name type="scientific">Jimgerdemannia flammicorona</name>
    <dbReference type="NCBI Taxonomy" id="994334"/>
    <lineage>
        <taxon>Eukaryota</taxon>
        <taxon>Fungi</taxon>
        <taxon>Fungi incertae sedis</taxon>
        <taxon>Mucoromycota</taxon>
        <taxon>Mucoromycotina</taxon>
        <taxon>Endogonomycetes</taxon>
        <taxon>Endogonales</taxon>
        <taxon>Endogonaceae</taxon>
        <taxon>Jimgerdemannia</taxon>
    </lineage>
</organism>
<evidence type="ECO:0000313" key="1">
    <source>
        <dbReference type="EMBL" id="RUS25341.1"/>
    </source>
</evidence>
<gene>
    <name evidence="1" type="ORF">BC938DRAFT_472304</name>
</gene>
<evidence type="ECO:0000313" key="2">
    <source>
        <dbReference type="Proteomes" id="UP000274822"/>
    </source>
</evidence>
<accession>A0A433Q6G0</accession>
<sequence>MLSYDNSICTTSFIGDVTNQWGDVTNQWGNVTNQWGDVTNQRDQRTSIKSPLPRILNDIKIIAMSSLHWAS</sequence>
<protein>
    <submittedName>
        <fullName evidence="1">Uncharacterized protein</fullName>
    </submittedName>
</protein>
<comment type="caution">
    <text evidence="1">The sequence shown here is derived from an EMBL/GenBank/DDBJ whole genome shotgun (WGS) entry which is preliminary data.</text>
</comment>